<comment type="caution">
    <text evidence="1">The sequence shown here is derived from an EMBL/GenBank/DDBJ whole genome shotgun (WGS) entry which is preliminary data.</text>
</comment>
<name>A0ABY1KGJ1_9BACL</name>
<keyword evidence="2" id="KW-1185">Reference proteome</keyword>
<dbReference type="Proteomes" id="UP000186666">
    <property type="component" value="Unassembled WGS sequence"/>
</dbReference>
<evidence type="ECO:0000313" key="1">
    <source>
        <dbReference type="EMBL" id="SIR70591.1"/>
    </source>
</evidence>
<protein>
    <submittedName>
        <fullName evidence="1">Uncharacterized protein</fullName>
    </submittedName>
</protein>
<organism evidence="1 2">
    <name type="scientific">Paenibacillus macquariensis</name>
    <dbReference type="NCBI Taxonomy" id="948756"/>
    <lineage>
        <taxon>Bacteria</taxon>
        <taxon>Bacillati</taxon>
        <taxon>Bacillota</taxon>
        <taxon>Bacilli</taxon>
        <taxon>Bacillales</taxon>
        <taxon>Paenibacillaceae</taxon>
        <taxon>Paenibacillus</taxon>
    </lineage>
</organism>
<accession>A0ABY1KGJ1</accession>
<evidence type="ECO:0000313" key="2">
    <source>
        <dbReference type="Proteomes" id="UP000186666"/>
    </source>
</evidence>
<reference evidence="1 2" key="1">
    <citation type="submission" date="2017-01" db="EMBL/GenBank/DDBJ databases">
        <authorList>
            <person name="Varghese N."/>
            <person name="Submissions S."/>
        </authorList>
    </citation>
    <scope>NUCLEOTIDE SEQUENCE [LARGE SCALE GENOMIC DNA]</scope>
    <source>
        <strain evidence="1 2">ATCC 23464</strain>
    </source>
</reference>
<sequence>MMSVNEVDMRKARRLKRRATTKERNISFCYEENENALRNILGEALFYFLNDHRYEPRFKLCSISRDQGKTWTNENINVAVTDPNM</sequence>
<gene>
    <name evidence="1" type="ORF">SAMN05421578_1386</name>
</gene>
<proteinExistence type="predicted"/>
<dbReference type="EMBL" id="FTNK01000038">
    <property type="protein sequence ID" value="SIR70591.1"/>
    <property type="molecule type" value="Genomic_DNA"/>
</dbReference>
<dbReference type="RefSeq" id="WP_068587532.1">
    <property type="nucleotide sequence ID" value="NZ_FTNK01000038.1"/>
</dbReference>